<gene>
    <name evidence="1" type="ORF">AB3X52_04170</name>
</gene>
<sequence length="62" mass="6805">MKIISDWHLAGRLAEVLYDVSLGETYEVTRDGRPIARITPTDVGTTRIPAARLPEAEGVRLG</sequence>
<name>A0ABV3SV46_9ACTN</name>
<accession>A0ABV3SV46</accession>
<proteinExistence type="predicted"/>
<evidence type="ECO:0000313" key="2">
    <source>
        <dbReference type="Proteomes" id="UP001556631"/>
    </source>
</evidence>
<comment type="caution">
    <text evidence="1">The sequence shown here is derived from an EMBL/GenBank/DDBJ whole genome shotgun (WGS) entry which is preliminary data.</text>
</comment>
<keyword evidence="2" id="KW-1185">Reference proteome</keyword>
<evidence type="ECO:0000313" key="1">
    <source>
        <dbReference type="EMBL" id="MEX0426807.1"/>
    </source>
</evidence>
<organism evidence="1 2">
    <name type="scientific">Nocardioides eburneus</name>
    <dbReference type="NCBI Taxonomy" id="3231482"/>
    <lineage>
        <taxon>Bacteria</taxon>
        <taxon>Bacillati</taxon>
        <taxon>Actinomycetota</taxon>
        <taxon>Actinomycetes</taxon>
        <taxon>Propionibacteriales</taxon>
        <taxon>Nocardioidaceae</taxon>
        <taxon>Nocardioides</taxon>
    </lineage>
</organism>
<reference evidence="1 2" key="1">
    <citation type="submission" date="2024-07" db="EMBL/GenBank/DDBJ databases">
        <authorList>
            <person name="Lee S."/>
            <person name="Kang M."/>
        </authorList>
    </citation>
    <scope>NUCLEOTIDE SEQUENCE [LARGE SCALE GENOMIC DNA]</scope>
    <source>
        <strain evidence="1 2">DS6</strain>
    </source>
</reference>
<dbReference type="EMBL" id="JBFPJR010000005">
    <property type="protein sequence ID" value="MEX0426807.1"/>
    <property type="molecule type" value="Genomic_DNA"/>
</dbReference>
<dbReference type="RefSeq" id="WP_367991587.1">
    <property type="nucleotide sequence ID" value="NZ_JBFPJR010000005.1"/>
</dbReference>
<protein>
    <submittedName>
        <fullName evidence="1">Type II toxin-antitoxin system Phd/YefM family antitoxin</fullName>
    </submittedName>
</protein>
<dbReference type="Proteomes" id="UP001556631">
    <property type="component" value="Unassembled WGS sequence"/>
</dbReference>